<evidence type="ECO:0000313" key="1">
    <source>
        <dbReference type="EMBL" id="AKX59505.1"/>
    </source>
</evidence>
<dbReference type="STRING" id="1697053.AKN87_08270"/>
<gene>
    <name evidence="1" type="ORF">AKN88_05820</name>
</gene>
<organism evidence="1 2">
    <name type="scientific">Thiopseudomonas alkaliphila</name>
    <dbReference type="NCBI Taxonomy" id="1697053"/>
    <lineage>
        <taxon>Bacteria</taxon>
        <taxon>Pseudomonadati</taxon>
        <taxon>Pseudomonadota</taxon>
        <taxon>Gammaproteobacteria</taxon>
        <taxon>Pseudomonadales</taxon>
        <taxon>Pseudomonadaceae</taxon>
        <taxon>Thiopseudomonas</taxon>
    </lineage>
</organism>
<reference evidence="1 2" key="1">
    <citation type="journal article" date="2015" name="Genome Announc.">
        <title>Genome Sequences of Oblitimonas alkaliphila gen. nov. sp. nov. (Proposed), a Novel Bacterium of the Pseudomonadaceae Family.</title>
        <authorList>
            <person name="Lauer A.C."/>
            <person name="Nicholson A.C."/>
            <person name="Humrighouse B.W."/>
            <person name="Emery B."/>
            <person name="Drobish A."/>
            <person name="Juieng P."/>
            <person name="Loparev V."/>
            <person name="McQuiston J.R."/>
        </authorList>
    </citation>
    <scope>NUCLEOTIDE SEQUENCE [LARGE SCALE GENOMIC DNA]</scope>
    <source>
        <strain evidence="1 2">E5571</strain>
    </source>
</reference>
<protein>
    <submittedName>
        <fullName evidence="1">Uncharacterized protein</fullName>
    </submittedName>
</protein>
<accession>A0A0K1XDM8</accession>
<dbReference type="Proteomes" id="UP000063953">
    <property type="component" value="Chromosome"/>
</dbReference>
<evidence type="ECO:0000313" key="2">
    <source>
        <dbReference type="Proteomes" id="UP000063953"/>
    </source>
</evidence>
<keyword evidence="2" id="KW-1185">Reference proteome</keyword>
<proteinExistence type="predicted"/>
<name>A0A0K1XDM8_9GAMM</name>
<dbReference type="KEGG" id="pbb:AKN87_08270"/>
<dbReference type="AlphaFoldDB" id="A0A0K1XDM8"/>
<sequence>MTTFHVSSFNSFHYDTQFLAENSAVKKNALNTHFAQFFRDILLKKGGIDGGDFCNRNCLAEGLIIQVKQTKA</sequence>
<dbReference type="EMBL" id="CP012365">
    <property type="protein sequence ID" value="AKX59505.1"/>
    <property type="molecule type" value="Genomic_DNA"/>
</dbReference>